<organism evidence="1 2">
    <name type="scientific">Histidinibacterium lentulum</name>
    <dbReference type="NCBI Taxonomy" id="2480588"/>
    <lineage>
        <taxon>Bacteria</taxon>
        <taxon>Pseudomonadati</taxon>
        <taxon>Pseudomonadota</taxon>
        <taxon>Alphaproteobacteria</taxon>
        <taxon>Rhodobacterales</taxon>
        <taxon>Paracoccaceae</taxon>
        <taxon>Histidinibacterium</taxon>
    </lineage>
</organism>
<name>A0A3N2R5J2_9RHOB</name>
<dbReference type="OrthoDB" id="8481769at2"/>
<dbReference type="EMBL" id="RDRB01000004">
    <property type="protein sequence ID" value="ROU02673.1"/>
    <property type="molecule type" value="Genomic_DNA"/>
</dbReference>
<evidence type="ECO:0008006" key="3">
    <source>
        <dbReference type="Google" id="ProtNLM"/>
    </source>
</evidence>
<evidence type="ECO:0000313" key="2">
    <source>
        <dbReference type="Proteomes" id="UP000268016"/>
    </source>
</evidence>
<dbReference type="AlphaFoldDB" id="A0A3N2R5J2"/>
<comment type="caution">
    <text evidence="1">The sequence shown here is derived from an EMBL/GenBank/DDBJ whole genome shotgun (WGS) entry which is preliminary data.</text>
</comment>
<gene>
    <name evidence="1" type="ORF">EAT49_10140</name>
</gene>
<dbReference type="Proteomes" id="UP000268016">
    <property type="component" value="Unassembled WGS sequence"/>
</dbReference>
<reference evidence="1 2" key="1">
    <citation type="submission" date="2018-10" db="EMBL/GenBank/DDBJ databases">
        <title>Histidinibacterium lentulum gen. nov., sp. nov., a marine bacterium from the culture broth of Picochlorum sp. 122.</title>
        <authorList>
            <person name="Wang G."/>
        </authorList>
    </citation>
    <scope>NUCLEOTIDE SEQUENCE [LARGE SCALE GENOMIC DNA]</scope>
    <source>
        <strain evidence="1 2">B17</strain>
    </source>
</reference>
<accession>A0A3N2R5J2</accession>
<protein>
    <recommendedName>
        <fullName evidence="3">Sulfotransferase family protein</fullName>
    </recommendedName>
</protein>
<evidence type="ECO:0000313" key="1">
    <source>
        <dbReference type="EMBL" id="ROU02673.1"/>
    </source>
</evidence>
<proteinExistence type="predicted"/>
<keyword evidence="2" id="KW-1185">Reference proteome</keyword>
<dbReference type="RefSeq" id="WP_123642195.1">
    <property type="nucleotide sequence ID" value="NZ_ML119084.1"/>
</dbReference>
<sequence>MAVHLGAHKTASTHFQKGLRRGGEAFVAAGAALYTPPELRRAGEKLKDRLGLSFVRGGRRKDWSPEMLARTARGHGRLVLSEENILGQMSGTAGRPEARLYPQAGARVAALSEAVAPLPLMLFLTIREPAGFLASAWSQSLYGGYGESFETFAGRIPLEGVDWCGLVECLLAAPRVAGVTVWRKEDYPAVAVAAANALAGAEIAREDWFDHAALHRGLSARGAAHALAAPRGRARAKAAGEARRLYPTGPDNPPFRPFDDELTALGAEFYAAQWRRLRAMPQVRCLEPARLAPAQGG</sequence>